<dbReference type="PIRSF" id="PIRSF006091">
    <property type="entry name" value="E_trnsport_RnfG"/>
    <property type="match status" value="1"/>
</dbReference>
<dbReference type="EC" id="7.-.-.-" evidence="6"/>
<dbReference type="PANTHER" id="PTHR36118:SF1">
    <property type="entry name" value="ION-TRANSLOCATING OXIDOREDUCTASE COMPLEX SUBUNIT G"/>
    <property type="match status" value="1"/>
</dbReference>
<keyword evidence="6" id="KW-1003">Cell membrane</keyword>
<evidence type="ECO:0000256" key="1">
    <source>
        <dbReference type="ARBA" id="ARBA00022448"/>
    </source>
</evidence>
<dbReference type="AlphaFoldDB" id="A0A432ZLG2"/>
<dbReference type="Proteomes" id="UP000287996">
    <property type="component" value="Unassembled WGS sequence"/>
</dbReference>
<dbReference type="OrthoDB" id="9784165at2"/>
<comment type="subcellular location">
    <subcellularLocation>
        <location evidence="6">Cell inner membrane</location>
        <topology evidence="6">Single-pass membrane protein</topology>
    </subcellularLocation>
</comment>
<organism evidence="8 9">
    <name type="scientific">Idiomarina tyrosinivorans</name>
    <dbReference type="NCBI Taxonomy" id="1445662"/>
    <lineage>
        <taxon>Bacteria</taxon>
        <taxon>Pseudomonadati</taxon>
        <taxon>Pseudomonadota</taxon>
        <taxon>Gammaproteobacteria</taxon>
        <taxon>Alteromonadales</taxon>
        <taxon>Idiomarinaceae</taxon>
        <taxon>Idiomarina</taxon>
    </lineage>
</organism>
<keyword evidence="6" id="KW-0997">Cell inner membrane</keyword>
<evidence type="ECO:0000313" key="8">
    <source>
        <dbReference type="EMBL" id="RUO78816.1"/>
    </source>
</evidence>
<keyword evidence="4 6" id="KW-0288">FMN</keyword>
<keyword evidence="5 6" id="KW-0249">Electron transport</keyword>
<dbReference type="GO" id="GO:0010181">
    <property type="term" value="F:FMN binding"/>
    <property type="evidence" value="ECO:0007669"/>
    <property type="project" value="InterPro"/>
</dbReference>
<feature type="domain" description="FMN-binding" evidence="7">
    <location>
        <begin position="99"/>
        <end position="191"/>
    </location>
</feature>
<dbReference type="EMBL" id="PIQH01000009">
    <property type="protein sequence ID" value="RUO78816.1"/>
    <property type="molecule type" value="Genomic_DNA"/>
</dbReference>
<evidence type="ECO:0000256" key="6">
    <source>
        <dbReference type="HAMAP-Rule" id="MF_00479"/>
    </source>
</evidence>
<comment type="subunit">
    <text evidence="6">The complex is composed of six subunits: RnfA, RnfB, RnfC, RnfD, RnfE and RnfG.</text>
</comment>
<keyword evidence="2 6" id="KW-0597">Phosphoprotein</keyword>
<protein>
    <recommendedName>
        <fullName evidence="6">Ion-translocating oxidoreductase complex subunit G</fullName>
        <ecNumber evidence="6">7.-.-.-</ecNumber>
    </recommendedName>
    <alternativeName>
        <fullName evidence="6">Rnf electron transport complex subunit G</fullName>
    </alternativeName>
</protein>
<dbReference type="RefSeq" id="WP_126842387.1">
    <property type="nucleotide sequence ID" value="NZ_PIQH01000009.1"/>
</dbReference>
<dbReference type="GO" id="GO:0022900">
    <property type="term" value="P:electron transport chain"/>
    <property type="evidence" value="ECO:0007669"/>
    <property type="project" value="UniProtKB-UniRule"/>
</dbReference>
<comment type="cofactor">
    <cofactor evidence="6">
        <name>FMN</name>
        <dbReference type="ChEBI" id="CHEBI:58210"/>
    </cofactor>
</comment>
<dbReference type="NCBIfam" id="TIGR01947">
    <property type="entry name" value="rnfG"/>
    <property type="match status" value="1"/>
</dbReference>
<dbReference type="GO" id="GO:0005886">
    <property type="term" value="C:plasma membrane"/>
    <property type="evidence" value="ECO:0007669"/>
    <property type="project" value="UniProtKB-SubCell"/>
</dbReference>
<keyword evidence="6" id="KW-0472">Membrane</keyword>
<keyword evidence="9" id="KW-1185">Reference proteome</keyword>
<name>A0A432ZLG2_9GAMM</name>
<feature type="modified residue" description="FMN phosphoryl threonine" evidence="6">
    <location>
        <position position="174"/>
    </location>
</feature>
<evidence type="ECO:0000259" key="7">
    <source>
        <dbReference type="SMART" id="SM00900"/>
    </source>
</evidence>
<evidence type="ECO:0000256" key="3">
    <source>
        <dbReference type="ARBA" id="ARBA00022630"/>
    </source>
</evidence>
<dbReference type="InterPro" id="IPR010209">
    <property type="entry name" value="Ion_transpt_RnfG/RsxG"/>
</dbReference>
<comment type="similarity">
    <text evidence="6">Belongs to the RnfG family.</text>
</comment>
<gene>
    <name evidence="6" type="primary">rnfG</name>
    <name evidence="8" type="ORF">CWI84_09630</name>
</gene>
<accession>A0A432ZLG2</accession>
<evidence type="ECO:0000313" key="9">
    <source>
        <dbReference type="Proteomes" id="UP000287996"/>
    </source>
</evidence>
<comment type="caution">
    <text evidence="8">The sequence shown here is derived from an EMBL/GenBank/DDBJ whole genome shotgun (WGS) entry which is preliminary data.</text>
</comment>
<evidence type="ECO:0000256" key="2">
    <source>
        <dbReference type="ARBA" id="ARBA00022553"/>
    </source>
</evidence>
<reference evidence="8 9" key="1">
    <citation type="journal article" date="2011" name="Front. Microbiol.">
        <title>Genomic signatures of strain selection and enhancement in Bacillus atrophaeus var. globigii, a historical biowarfare simulant.</title>
        <authorList>
            <person name="Gibbons H.S."/>
            <person name="Broomall S.M."/>
            <person name="McNew L.A."/>
            <person name="Daligault H."/>
            <person name="Chapman C."/>
            <person name="Bruce D."/>
            <person name="Karavis M."/>
            <person name="Krepps M."/>
            <person name="McGregor P.A."/>
            <person name="Hong C."/>
            <person name="Park K.H."/>
            <person name="Akmal A."/>
            <person name="Feldman A."/>
            <person name="Lin J.S."/>
            <person name="Chang W.E."/>
            <person name="Higgs B.W."/>
            <person name="Demirev P."/>
            <person name="Lindquist J."/>
            <person name="Liem A."/>
            <person name="Fochler E."/>
            <person name="Read T.D."/>
            <person name="Tapia R."/>
            <person name="Johnson S."/>
            <person name="Bishop-Lilly K.A."/>
            <person name="Detter C."/>
            <person name="Han C."/>
            <person name="Sozhamannan S."/>
            <person name="Rosenzweig C.N."/>
            <person name="Skowronski E.W."/>
        </authorList>
    </citation>
    <scope>NUCLEOTIDE SEQUENCE [LARGE SCALE GENOMIC DNA]</scope>
    <source>
        <strain evidence="8 9">CC-PW-9</strain>
    </source>
</reference>
<dbReference type="PANTHER" id="PTHR36118">
    <property type="entry name" value="ION-TRANSLOCATING OXIDOREDUCTASE COMPLEX SUBUNIT G"/>
    <property type="match status" value="1"/>
</dbReference>
<dbReference type="SMART" id="SM00900">
    <property type="entry name" value="FMN_bind"/>
    <property type="match status" value="1"/>
</dbReference>
<dbReference type="Pfam" id="PF04205">
    <property type="entry name" value="FMN_bind"/>
    <property type="match status" value="1"/>
</dbReference>
<dbReference type="GO" id="GO:0009055">
    <property type="term" value="F:electron transfer activity"/>
    <property type="evidence" value="ECO:0007669"/>
    <property type="project" value="InterPro"/>
</dbReference>
<evidence type="ECO:0000256" key="5">
    <source>
        <dbReference type="ARBA" id="ARBA00022982"/>
    </source>
</evidence>
<proteinExistence type="inferred from homology"/>
<dbReference type="InterPro" id="IPR007329">
    <property type="entry name" value="FMN-bd"/>
</dbReference>
<dbReference type="HAMAP" id="MF_00479">
    <property type="entry name" value="RsxG_RnfG"/>
    <property type="match status" value="1"/>
</dbReference>
<evidence type="ECO:0000256" key="4">
    <source>
        <dbReference type="ARBA" id="ARBA00022643"/>
    </source>
</evidence>
<keyword evidence="6" id="KW-1278">Translocase</keyword>
<dbReference type="NCBIfam" id="NF002519">
    <property type="entry name" value="PRK01908.1"/>
    <property type="match status" value="1"/>
</dbReference>
<sequence length="212" mass="23451">MTLSNMRKNGLILALFAVIATALVVGTEKLTASQIERQAQQQLLSTLNQIIPPARHDNDLYQSCRLLTLPQAQQPSTLYRAWLAQKPQAVAMQVTAPNGYSGAIRLLVAVDNSGYVMGVRVLEHKETPGLGDKIETRKSDWINEFNGKTVKGADDDRWAVKRDGGMFDQFTGATITPRAVVGAVERAVEFIKANPEKVYSDNLPHCQEQHHE</sequence>
<keyword evidence="6" id="KW-0812">Transmembrane</keyword>
<keyword evidence="1 6" id="KW-0813">Transport</keyword>
<keyword evidence="6" id="KW-1133">Transmembrane helix</keyword>
<comment type="function">
    <text evidence="6">Part of a membrane-bound complex that couples electron transfer with translocation of ions across the membrane.</text>
</comment>
<keyword evidence="3 6" id="KW-0285">Flavoprotein</keyword>